<evidence type="ECO:0000313" key="4">
    <source>
        <dbReference type="Proteomes" id="UP001236014"/>
    </source>
</evidence>
<evidence type="ECO:0000313" key="3">
    <source>
        <dbReference type="EMBL" id="WIX80959.1"/>
    </source>
</evidence>
<keyword evidence="4" id="KW-1185">Reference proteome</keyword>
<feature type="compositionally biased region" description="Low complexity" evidence="1">
    <location>
        <begin position="40"/>
        <end position="75"/>
    </location>
</feature>
<name>A0A9Y2IKA1_9PSEU</name>
<gene>
    <name evidence="3" type="ORF">QRX50_09460</name>
</gene>
<dbReference type="Proteomes" id="UP001236014">
    <property type="component" value="Chromosome"/>
</dbReference>
<sequence>MSVRALVVLTTGAALLIAGCASSVGGSAAPASPTNPMPPSTAASSAPPSTSTQPATSTPSTSTASTSTQASSTQSGSEKSTAGAITRYEAFLHAVGQEDLATACEIAGPAAKKAEDEGWGPCEQTFPITFQMISAQQKAALRGATVDHGRVTETSSTKVEIPATAIRASVKFSDSDIGDATLEYRGGQWFVTD</sequence>
<evidence type="ECO:0008006" key="5">
    <source>
        <dbReference type="Google" id="ProtNLM"/>
    </source>
</evidence>
<feature type="signal peptide" evidence="2">
    <location>
        <begin position="1"/>
        <end position="28"/>
    </location>
</feature>
<evidence type="ECO:0000256" key="1">
    <source>
        <dbReference type="SAM" id="MobiDB-lite"/>
    </source>
</evidence>
<keyword evidence="2" id="KW-0732">Signal</keyword>
<feature type="chain" id="PRO_5040991915" description="Lipoprotein" evidence="2">
    <location>
        <begin position="29"/>
        <end position="193"/>
    </location>
</feature>
<evidence type="ECO:0000256" key="2">
    <source>
        <dbReference type="SAM" id="SignalP"/>
    </source>
</evidence>
<reference evidence="3 4" key="1">
    <citation type="submission" date="2023-06" db="EMBL/GenBank/DDBJ databases">
        <authorList>
            <person name="Oyuntsetseg B."/>
            <person name="Kim S.B."/>
        </authorList>
    </citation>
    <scope>NUCLEOTIDE SEQUENCE [LARGE SCALE GENOMIC DNA]</scope>
    <source>
        <strain evidence="3 4">2-15</strain>
    </source>
</reference>
<dbReference type="KEGG" id="acab:QRX50_09460"/>
<dbReference type="RefSeq" id="WP_285971573.1">
    <property type="nucleotide sequence ID" value="NZ_CP127294.1"/>
</dbReference>
<organism evidence="3 4">
    <name type="scientific">Amycolatopsis carbonis</name>
    <dbReference type="NCBI Taxonomy" id="715471"/>
    <lineage>
        <taxon>Bacteria</taxon>
        <taxon>Bacillati</taxon>
        <taxon>Actinomycetota</taxon>
        <taxon>Actinomycetes</taxon>
        <taxon>Pseudonocardiales</taxon>
        <taxon>Pseudonocardiaceae</taxon>
        <taxon>Amycolatopsis</taxon>
    </lineage>
</organism>
<dbReference type="EMBL" id="CP127294">
    <property type="protein sequence ID" value="WIX80959.1"/>
    <property type="molecule type" value="Genomic_DNA"/>
</dbReference>
<proteinExistence type="predicted"/>
<dbReference type="PROSITE" id="PS51257">
    <property type="entry name" value="PROKAR_LIPOPROTEIN"/>
    <property type="match status" value="1"/>
</dbReference>
<protein>
    <recommendedName>
        <fullName evidence="5">Lipoprotein</fullName>
    </recommendedName>
</protein>
<dbReference type="AlphaFoldDB" id="A0A9Y2IKA1"/>
<feature type="region of interest" description="Disordered" evidence="1">
    <location>
        <begin position="26"/>
        <end position="81"/>
    </location>
</feature>
<accession>A0A9Y2IKA1</accession>